<dbReference type="InterPro" id="IPR043472">
    <property type="entry name" value="Macro_dom-like"/>
</dbReference>
<comment type="caution">
    <text evidence="3">The sequence shown here is derived from an EMBL/GenBank/DDBJ whole genome shotgun (WGS) entry which is preliminary data.</text>
</comment>
<feature type="compositionally biased region" description="Low complexity" evidence="1">
    <location>
        <begin position="21"/>
        <end position="32"/>
    </location>
</feature>
<dbReference type="EMBL" id="PYSW02000028">
    <property type="protein sequence ID" value="KAG2379629.1"/>
    <property type="molecule type" value="Genomic_DNA"/>
</dbReference>
<accession>A0AA88GHS7</accession>
<protein>
    <recommendedName>
        <fullName evidence="2">Macro domain-containing protein</fullName>
    </recommendedName>
</protein>
<dbReference type="PANTHER" id="PTHR11106:SF27">
    <property type="entry name" value="MACRO DOMAIN-CONTAINING PROTEIN"/>
    <property type="match status" value="1"/>
</dbReference>
<feature type="domain" description="Macro" evidence="2">
    <location>
        <begin position="123"/>
        <end position="298"/>
    </location>
</feature>
<feature type="compositionally biased region" description="Polar residues" evidence="1">
    <location>
        <begin position="1"/>
        <end position="17"/>
    </location>
</feature>
<dbReference type="Proteomes" id="UP000816034">
    <property type="component" value="Unassembled WGS sequence"/>
</dbReference>
<dbReference type="Pfam" id="PF01661">
    <property type="entry name" value="Macro"/>
    <property type="match status" value="1"/>
</dbReference>
<dbReference type="GO" id="GO:0005654">
    <property type="term" value="C:nucleoplasm"/>
    <property type="evidence" value="ECO:0007669"/>
    <property type="project" value="TreeGrafter"/>
</dbReference>
<dbReference type="InterPro" id="IPR002589">
    <property type="entry name" value="Macro_dom"/>
</dbReference>
<dbReference type="AlphaFoldDB" id="A0AA88GHS7"/>
<dbReference type="GO" id="GO:0006974">
    <property type="term" value="P:DNA damage response"/>
    <property type="evidence" value="ECO:0007669"/>
    <property type="project" value="TreeGrafter"/>
</dbReference>
<reference evidence="3 4" key="1">
    <citation type="journal article" date="2018" name="BMC Genomics">
        <title>The genome of Naegleria lovaniensis, the basis for a comparative approach to unravel pathogenicity factors of the human pathogenic amoeba N. fowleri.</title>
        <authorList>
            <person name="Liechti N."/>
            <person name="Schurch N."/>
            <person name="Bruggmann R."/>
            <person name="Wittwer M."/>
        </authorList>
    </citation>
    <scope>NUCLEOTIDE SEQUENCE [LARGE SCALE GENOMIC DNA]</scope>
    <source>
        <strain evidence="3 4">ATCC 30569</strain>
    </source>
</reference>
<dbReference type="GO" id="GO:0140291">
    <property type="term" value="P:peptidyl-glutamate ADP-deribosylation"/>
    <property type="evidence" value="ECO:0007669"/>
    <property type="project" value="TreeGrafter"/>
</dbReference>
<dbReference type="GO" id="GO:0042278">
    <property type="term" value="P:purine nucleoside metabolic process"/>
    <property type="evidence" value="ECO:0007669"/>
    <property type="project" value="TreeGrafter"/>
</dbReference>
<evidence type="ECO:0000313" key="3">
    <source>
        <dbReference type="EMBL" id="KAG2379629.1"/>
    </source>
</evidence>
<feature type="region of interest" description="Disordered" evidence="1">
    <location>
        <begin position="1"/>
        <end position="32"/>
    </location>
</feature>
<dbReference type="GeneID" id="68099200"/>
<dbReference type="Gene3D" id="3.40.220.10">
    <property type="entry name" value="Leucine Aminopeptidase, subunit E, domain 1"/>
    <property type="match status" value="1"/>
</dbReference>
<keyword evidence="4" id="KW-1185">Reference proteome</keyword>
<evidence type="ECO:0000259" key="2">
    <source>
        <dbReference type="PROSITE" id="PS51154"/>
    </source>
</evidence>
<dbReference type="PROSITE" id="PS51154">
    <property type="entry name" value="MACRO"/>
    <property type="match status" value="1"/>
</dbReference>
<dbReference type="SMART" id="SM00506">
    <property type="entry name" value="A1pp"/>
    <property type="match status" value="1"/>
</dbReference>
<evidence type="ECO:0000256" key="1">
    <source>
        <dbReference type="SAM" id="MobiDB-lite"/>
    </source>
</evidence>
<dbReference type="PANTHER" id="PTHR11106">
    <property type="entry name" value="GANGLIOSIDE INDUCED DIFFERENTIATION ASSOCIATED PROTEIN 2-RELATED"/>
    <property type="match status" value="1"/>
</dbReference>
<organism evidence="3 4">
    <name type="scientific">Naegleria lovaniensis</name>
    <name type="common">Amoeba</name>
    <dbReference type="NCBI Taxonomy" id="51637"/>
    <lineage>
        <taxon>Eukaryota</taxon>
        <taxon>Discoba</taxon>
        <taxon>Heterolobosea</taxon>
        <taxon>Tetramitia</taxon>
        <taxon>Eutetramitia</taxon>
        <taxon>Vahlkampfiidae</taxon>
        <taxon>Naegleria</taxon>
    </lineage>
</organism>
<name>A0AA88GHS7_NAELO</name>
<proteinExistence type="predicted"/>
<dbReference type="CDD" id="cd02908">
    <property type="entry name" value="Macro_OAADPr_deacetylase"/>
    <property type="match status" value="1"/>
</dbReference>
<gene>
    <name evidence="3" type="ORF">C9374_006746</name>
</gene>
<dbReference type="SUPFAM" id="SSF52949">
    <property type="entry name" value="Macro domain-like"/>
    <property type="match status" value="1"/>
</dbReference>
<dbReference type="RefSeq" id="XP_044546891.1">
    <property type="nucleotide sequence ID" value="XM_044696640.1"/>
</dbReference>
<evidence type="ECO:0000313" key="4">
    <source>
        <dbReference type="Proteomes" id="UP000816034"/>
    </source>
</evidence>
<sequence length="304" mass="33836">MLPNNDGDSTTTTTVMEDSQETSSSNASSSTLNSTESLFSTLPISPSLVGWTEPATLQEKRSLYACGDDYVTLDQLELYPSYAEKNQLQQPTIEGIKKIFSSYRVKEYPILSQFNAEHDAIKKGYYEYNEEINKKISFFRGDVSQLEIDAVVNAANESLLGGGGIDGAIHRAAGGILRKYNALLHGCDTGCTKISPGFKLPAKYILHTVGPVGENPQKLISAYTTCLELVEQYHIKSVAFCGISTGIFGYPLDKATIIAMHTVRQWMEIHHEKVDRIIFITFLKKEVDMYNTVAPYFFPFKPLQ</sequence>
<dbReference type="GO" id="GO:0140293">
    <property type="term" value="F:ADP-ribosylglutamate hydrolase activity"/>
    <property type="evidence" value="ECO:0007669"/>
    <property type="project" value="TreeGrafter"/>
</dbReference>